<evidence type="ECO:0000256" key="12">
    <source>
        <dbReference type="ARBA" id="ARBA00023251"/>
    </source>
</evidence>
<accession>A0A7H9ALR5</accession>
<dbReference type="PANTHER" id="PTHR42951:SF4">
    <property type="entry name" value="ACYL-COENZYME A THIOESTERASE MBLAC2"/>
    <property type="match status" value="1"/>
</dbReference>
<gene>
    <name evidence="14" type="primary">bla</name>
    <name evidence="14" type="ORF">HYG79_03280</name>
</gene>
<comment type="subcellular location">
    <subcellularLocation>
        <location evidence="3">Periplasm</location>
    </subcellularLocation>
</comment>
<dbReference type="EC" id="3.5.2.6" evidence="6"/>
<comment type="similarity">
    <text evidence="4">Belongs to the metallo-beta-lactamase superfamily. Class-B beta-lactamase family.</text>
</comment>
<dbReference type="NCBIfam" id="NF033088">
    <property type="entry name" value="bla_subclass_B1"/>
    <property type="match status" value="1"/>
</dbReference>
<name>A0A7H9ALR5_9FLAO</name>
<comment type="cofactor">
    <cofactor evidence="2">
        <name>Zn(2+)</name>
        <dbReference type="ChEBI" id="CHEBI:29105"/>
    </cofactor>
</comment>
<keyword evidence="8" id="KW-0732">Signal</keyword>
<organism evidence="14 15">
    <name type="scientific">Costertonia aggregata</name>
    <dbReference type="NCBI Taxonomy" id="343403"/>
    <lineage>
        <taxon>Bacteria</taxon>
        <taxon>Pseudomonadati</taxon>
        <taxon>Bacteroidota</taxon>
        <taxon>Flavobacteriia</taxon>
        <taxon>Flavobacteriales</taxon>
        <taxon>Flavobacteriaceae</taxon>
        <taxon>Costertonia</taxon>
    </lineage>
</organism>
<evidence type="ECO:0000256" key="1">
    <source>
        <dbReference type="ARBA" id="ARBA00001526"/>
    </source>
</evidence>
<evidence type="ECO:0000256" key="11">
    <source>
        <dbReference type="ARBA" id="ARBA00022833"/>
    </source>
</evidence>
<reference evidence="14 15" key="1">
    <citation type="journal article" date="2006" name="Int. J. Syst. Evol. Microbiol.">
        <title>Costertonia aggregata gen. nov., sp. nov., a mesophilic marine bacterium of the family Flavobacteriaceae, isolated from a mature biofilm.</title>
        <authorList>
            <person name="Kwon K.K."/>
            <person name="Lee Y.K."/>
            <person name="Lee H.K."/>
        </authorList>
    </citation>
    <scope>NUCLEOTIDE SEQUENCE [LARGE SCALE GENOMIC DNA]</scope>
    <source>
        <strain evidence="14 15">KCCM 42265</strain>
    </source>
</reference>
<evidence type="ECO:0000256" key="6">
    <source>
        <dbReference type="ARBA" id="ARBA00012865"/>
    </source>
</evidence>
<comment type="subunit">
    <text evidence="5">Monomer.</text>
</comment>
<dbReference type="CDD" id="cd16302">
    <property type="entry name" value="CcrA-like_MBL-B1"/>
    <property type="match status" value="1"/>
</dbReference>
<evidence type="ECO:0000256" key="5">
    <source>
        <dbReference type="ARBA" id="ARBA00011245"/>
    </source>
</evidence>
<evidence type="ECO:0000256" key="10">
    <source>
        <dbReference type="ARBA" id="ARBA00022801"/>
    </source>
</evidence>
<dbReference type="InterPro" id="IPR058199">
    <property type="entry name" value="BlaB//VIM/IMP-1"/>
</dbReference>
<keyword evidence="11" id="KW-0862">Zinc</keyword>
<protein>
    <recommendedName>
        <fullName evidence="6">beta-lactamase</fullName>
        <ecNumber evidence="6">3.5.2.6</ecNumber>
    </recommendedName>
</protein>
<evidence type="ECO:0000313" key="15">
    <source>
        <dbReference type="Proteomes" id="UP000509302"/>
    </source>
</evidence>
<keyword evidence="7" id="KW-0479">Metal-binding</keyword>
<evidence type="ECO:0000256" key="7">
    <source>
        <dbReference type="ARBA" id="ARBA00022723"/>
    </source>
</evidence>
<dbReference type="GO" id="GO:0008800">
    <property type="term" value="F:beta-lactamase activity"/>
    <property type="evidence" value="ECO:0007669"/>
    <property type="project" value="UniProtKB-EC"/>
</dbReference>
<dbReference type="InterPro" id="IPR050855">
    <property type="entry name" value="NDM-1-like"/>
</dbReference>
<dbReference type="KEGG" id="cagg:HYG79_03280"/>
<keyword evidence="10 14" id="KW-0378">Hydrolase</keyword>
<comment type="catalytic activity">
    <reaction evidence="1">
        <text>a beta-lactam + H2O = a substituted beta-amino acid</text>
        <dbReference type="Rhea" id="RHEA:20401"/>
        <dbReference type="ChEBI" id="CHEBI:15377"/>
        <dbReference type="ChEBI" id="CHEBI:35627"/>
        <dbReference type="ChEBI" id="CHEBI:140347"/>
        <dbReference type="EC" id="3.5.2.6"/>
    </reaction>
</comment>
<dbReference type="Gene3D" id="3.60.15.10">
    <property type="entry name" value="Ribonuclease Z/Hydroxyacylglutathione hydrolase-like"/>
    <property type="match status" value="1"/>
</dbReference>
<evidence type="ECO:0000313" key="14">
    <source>
        <dbReference type="EMBL" id="QLG44406.1"/>
    </source>
</evidence>
<sequence>MKKNQLFIYIVFILFQIQCKSTQKQITYSSDTLQILPASPNSFIHISYLNTDDFGRVACNGLLFINDGEVAIFDTPTNETATAELLDWIQNDLKCTVSAVVINHFHEDCLGGLNTFSKQGIPSFASAKTITLAKEQGWPIPEIAFENSMEIEIGSSKIMNKFFGEAHTKDNIVSYIPDENLLFAGCMVKSIGATKGYLGDANTHTWSKTISKVKEAYPDLKFVIPGHEKHGGSELLDYTIDLFKKQ</sequence>
<keyword evidence="15" id="KW-1185">Reference proteome</keyword>
<evidence type="ECO:0000256" key="2">
    <source>
        <dbReference type="ARBA" id="ARBA00001947"/>
    </source>
</evidence>
<dbReference type="Proteomes" id="UP000509302">
    <property type="component" value="Chromosome"/>
</dbReference>
<evidence type="ECO:0000259" key="13">
    <source>
        <dbReference type="SMART" id="SM00849"/>
    </source>
</evidence>
<proteinExistence type="inferred from homology"/>
<dbReference type="SUPFAM" id="SSF56281">
    <property type="entry name" value="Metallo-hydrolase/oxidoreductase"/>
    <property type="match status" value="1"/>
</dbReference>
<dbReference type="AlphaFoldDB" id="A0A7H9ALR5"/>
<dbReference type="EMBL" id="CP058595">
    <property type="protein sequence ID" value="QLG44406.1"/>
    <property type="molecule type" value="Genomic_DNA"/>
</dbReference>
<dbReference type="SMART" id="SM00849">
    <property type="entry name" value="Lactamase_B"/>
    <property type="match status" value="1"/>
</dbReference>
<evidence type="ECO:0000256" key="8">
    <source>
        <dbReference type="ARBA" id="ARBA00022729"/>
    </source>
</evidence>
<feature type="domain" description="Metallo-beta-lactamase" evidence="13">
    <location>
        <begin position="58"/>
        <end position="227"/>
    </location>
</feature>
<dbReference type="Pfam" id="PF00753">
    <property type="entry name" value="Lactamase_B"/>
    <property type="match status" value="1"/>
</dbReference>
<evidence type="ECO:0000256" key="3">
    <source>
        <dbReference type="ARBA" id="ARBA00004418"/>
    </source>
</evidence>
<dbReference type="InterPro" id="IPR036866">
    <property type="entry name" value="RibonucZ/Hydroxyglut_hydro"/>
</dbReference>
<dbReference type="PANTHER" id="PTHR42951">
    <property type="entry name" value="METALLO-BETA-LACTAMASE DOMAIN-CONTAINING"/>
    <property type="match status" value="1"/>
</dbReference>
<keyword evidence="12" id="KW-0046">Antibiotic resistance</keyword>
<dbReference type="GO" id="GO:0017001">
    <property type="term" value="P:antibiotic catabolic process"/>
    <property type="evidence" value="ECO:0007669"/>
    <property type="project" value="UniProtKB-ARBA"/>
</dbReference>
<keyword evidence="9" id="KW-0574">Periplasm</keyword>
<dbReference type="RefSeq" id="WP_179240740.1">
    <property type="nucleotide sequence ID" value="NZ_CP058595.1"/>
</dbReference>
<evidence type="ECO:0000256" key="9">
    <source>
        <dbReference type="ARBA" id="ARBA00022764"/>
    </source>
</evidence>
<evidence type="ECO:0000256" key="4">
    <source>
        <dbReference type="ARBA" id="ARBA00005250"/>
    </source>
</evidence>
<dbReference type="InterPro" id="IPR001279">
    <property type="entry name" value="Metallo-B-lactamas"/>
</dbReference>